<feature type="transmembrane region" description="Helical" evidence="8">
    <location>
        <begin position="152"/>
        <end position="175"/>
    </location>
</feature>
<feature type="domain" description="Major facilitator superfamily (MFS) profile" evidence="9">
    <location>
        <begin position="28"/>
        <end position="445"/>
    </location>
</feature>
<evidence type="ECO:0000256" key="7">
    <source>
        <dbReference type="RuleBase" id="RU003346"/>
    </source>
</evidence>
<dbReference type="InterPro" id="IPR005828">
    <property type="entry name" value="MFS_sugar_transport-like"/>
</dbReference>
<keyword evidence="3 7" id="KW-0813">Transport</keyword>
<feature type="transmembrane region" description="Helical" evidence="8">
    <location>
        <begin position="389"/>
        <end position="408"/>
    </location>
</feature>
<dbReference type="SUPFAM" id="SSF103473">
    <property type="entry name" value="MFS general substrate transporter"/>
    <property type="match status" value="1"/>
</dbReference>
<evidence type="ECO:0000256" key="8">
    <source>
        <dbReference type="SAM" id="Phobius"/>
    </source>
</evidence>
<comment type="similarity">
    <text evidence="2 7">Belongs to the major facilitator superfamily. Sugar transporter (TC 2.A.1.1) family.</text>
</comment>
<organism evidence="10 11">
    <name type="scientific">Arcticibacter tournemirensis</name>
    <dbReference type="NCBI Taxonomy" id="699437"/>
    <lineage>
        <taxon>Bacteria</taxon>
        <taxon>Pseudomonadati</taxon>
        <taxon>Bacteroidota</taxon>
        <taxon>Sphingobacteriia</taxon>
        <taxon>Sphingobacteriales</taxon>
        <taxon>Sphingobacteriaceae</taxon>
        <taxon>Arcticibacter</taxon>
    </lineage>
</organism>
<dbReference type="Proteomes" id="UP000290848">
    <property type="component" value="Unassembled WGS sequence"/>
</dbReference>
<evidence type="ECO:0000259" key="9">
    <source>
        <dbReference type="PROSITE" id="PS50850"/>
    </source>
</evidence>
<keyword evidence="4 8" id="KW-0812">Transmembrane</keyword>
<evidence type="ECO:0000256" key="5">
    <source>
        <dbReference type="ARBA" id="ARBA00022989"/>
    </source>
</evidence>
<feature type="transmembrane region" description="Helical" evidence="8">
    <location>
        <begin position="259"/>
        <end position="280"/>
    </location>
</feature>
<evidence type="ECO:0000256" key="6">
    <source>
        <dbReference type="ARBA" id="ARBA00023136"/>
    </source>
</evidence>
<evidence type="ECO:0000313" key="11">
    <source>
        <dbReference type="Proteomes" id="UP000290848"/>
    </source>
</evidence>
<gene>
    <name evidence="10" type="ORF">EKH83_16065</name>
</gene>
<dbReference type="InterPro" id="IPR036259">
    <property type="entry name" value="MFS_trans_sf"/>
</dbReference>
<dbReference type="InterPro" id="IPR050814">
    <property type="entry name" value="Myo-inositol_Transporter"/>
</dbReference>
<dbReference type="Pfam" id="PF00083">
    <property type="entry name" value="Sugar_tr"/>
    <property type="match status" value="1"/>
</dbReference>
<feature type="transmembrane region" description="Helical" evidence="8">
    <location>
        <begin position="94"/>
        <end position="117"/>
    </location>
</feature>
<feature type="transmembrane region" description="Helical" evidence="8">
    <location>
        <begin position="123"/>
        <end position="140"/>
    </location>
</feature>
<proteinExistence type="inferred from homology"/>
<keyword evidence="5 8" id="KW-1133">Transmembrane helix</keyword>
<evidence type="ECO:0000256" key="3">
    <source>
        <dbReference type="ARBA" id="ARBA00022448"/>
    </source>
</evidence>
<feature type="transmembrane region" description="Helical" evidence="8">
    <location>
        <begin position="300"/>
        <end position="318"/>
    </location>
</feature>
<evidence type="ECO:0000313" key="10">
    <source>
        <dbReference type="EMBL" id="RXF68395.1"/>
    </source>
</evidence>
<dbReference type="InterPro" id="IPR005829">
    <property type="entry name" value="Sugar_transporter_CS"/>
</dbReference>
<protein>
    <submittedName>
        <fullName evidence="10">MFS transporter</fullName>
    </submittedName>
</protein>
<name>A0A4Q0M5Z7_9SPHI</name>
<dbReference type="PRINTS" id="PR00171">
    <property type="entry name" value="SUGRTRNSPORT"/>
</dbReference>
<dbReference type="PANTHER" id="PTHR48020:SF12">
    <property type="entry name" value="PROTON MYO-INOSITOL COTRANSPORTER"/>
    <property type="match status" value="1"/>
</dbReference>
<dbReference type="PANTHER" id="PTHR48020">
    <property type="entry name" value="PROTON MYO-INOSITOL COTRANSPORTER"/>
    <property type="match status" value="1"/>
</dbReference>
<dbReference type="InterPro" id="IPR020846">
    <property type="entry name" value="MFS_dom"/>
</dbReference>
<dbReference type="NCBIfam" id="TIGR00879">
    <property type="entry name" value="SP"/>
    <property type="match status" value="1"/>
</dbReference>
<dbReference type="EMBL" id="RXOC01000011">
    <property type="protein sequence ID" value="RXF68395.1"/>
    <property type="molecule type" value="Genomic_DNA"/>
</dbReference>
<comment type="caution">
    <text evidence="10">The sequence shown here is derived from an EMBL/GenBank/DDBJ whole genome shotgun (WGS) entry which is preliminary data.</text>
</comment>
<feature type="transmembrane region" description="Helical" evidence="8">
    <location>
        <begin position="61"/>
        <end position="82"/>
    </location>
</feature>
<keyword evidence="6 8" id="KW-0472">Membrane</keyword>
<evidence type="ECO:0000256" key="4">
    <source>
        <dbReference type="ARBA" id="ARBA00022692"/>
    </source>
</evidence>
<dbReference type="GO" id="GO:0022857">
    <property type="term" value="F:transmembrane transporter activity"/>
    <property type="evidence" value="ECO:0007669"/>
    <property type="project" value="InterPro"/>
</dbReference>
<dbReference type="Gene3D" id="1.20.1250.20">
    <property type="entry name" value="MFS general substrate transporter like domains"/>
    <property type="match status" value="1"/>
</dbReference>
<feature type="transmembrane region" description="Helical" evidence="8">
    <location>
        <begin position="420"/>
        <end position="438"/>
    </location>
</feature>
<reference evidence="10 11" key="1">
    <citation type="submission" date="2018-12" db="EMBL/GenBank/DDBJ databases">
        <title>The Draft Genome Sequence of the Soil Bacterium Pedobacter tournemirensis R1.</title>
        <authorList>
            <person name="He J."/>
        </authorList>
    </citation>
    <scope>NUCLEOTIDE SEQUENCE [LARGE SCALE GENOMIC DNA]</scope>
    <source>
        <strain evidence="10 11">R1</strain>
    </source>
</reference>
<feature type="transmembrane region" description="Helical" evidence="8">
    <location>
        <begin position="24"/>
        <end position="41"/>
    </location>
</feature>
<dbReference type="PROSITE" id="PS00217">
    <property type="entry name" value="SUGAR_TRANSPORT_2"/>
    <property type="match status" value="1"/>
</dbReference>
<evidence type="ECO:0000256" key="1">
    <source>
        <dbReference type="ARBA" id="ARBA00004141"/>
    </source>
</evidence>
<dbReference type="InterPro" id="IPR003663">
    <property type="entry name" value="Sugar/inositol_transpt"/>
</dbReference>
<comment type="subcellular location">
    <subcellularLocation>
        <location evidence="1">Membrane</location>
        <topology evidence="1">Multi-pass membrane protein</topology>
    </subcellularLocation>
</comment>
<sequence length="459" mass="50268">MQAQSGNINAENTSNRRSLSNSGYAIRISLIAALGGFLFGFETAVISGAEKIIQQLWSLSSFWQGFTVAASLIGTVVGSLIAGVPAQKFGRKKVLMVIAIMYLLSAIGCALTSTWLLFISFRVIGGLAVGASSVVGPMYISEVSPAHLRGRLAGSFQLMIVTGIFVAYLTNFLFAGMGDEGWRWMLGIMVIPAALFAILLQFIPESPRWLVLNNRDQEAKMVFERIGEDNALDLIRIEHESSKKGTKESLFNGKFNKPILYAVILAMFNQLSGINAILYYAPRIFEMAGFGKADAYLQPVYIGAANLFFTLLAMTVIDKFGRKKLLLIGCTGMIVFLGLTANAFSSSDGVHSGVLIYIIGFIAFFAFSQGAVIWVFISEIFPNSVRSQGGSLGSFTHWIMAAIISWTFPVIVESSPNGGFYSFVFYSVMMLISFIFIWRVMPETKGRSLEQIQKELGIK</sequence>
<dbReference type="PROSITE" id="PS50850">
    <property type="entry name" value="MFS"/>
    <property type="match status" value="1"/>
</dbReference>
<accession>A0A4Q0M5Z7</accession>
<feature type="transmembrane region" description="Helical" evidence="8">
    <location>
        <begin position="356"/>
        <end position="377"/>
    </location>
</feature>
<dbReference type="AlphaFoldDB" id="A0A4Q0M5Z7"/>
<evidence type="ECO:0000256" key="2">
    <source>
        <dbReference type="ARBA" id="ARBA00010992"/>
    </source>
</evidence>
<feature type="transmembrane region" description="Helical" evidence="8">
    <location>
        <begin position="181"/>
        <end position="203"/>
    </location>
</feature>
<feature type="transmembrane region" description="Helical" evidence="8">
    <location>
        <begin position="325"/>
        <end position="344"/>
    </location>
</feature>
<dbReference type="PROSITE" id="PS00216">
    <property type="entry name" value="SUGAR_TRANSPORT_1"/>
    <property type="match status" value="1"/>
</dbReference>
<dbReference type="RefSeq" id="WP_128770475.1">
    <property type="nucleotide sequence ID" value="NZ_RXOC01000011.1"/>
</dbReference>
<dbReference type="GO" id="GO:0016020">
    <property type="term" value="C:membrane"/>
    <property type="evidence" value="ECO:0007669"/>
    <property type="project" value="UniProtKB-SubCell"/>
</dbReference>